<feature type="domain" description="ABC transporter" evidence="2">
    <location>
        <begin position="8"/>
        <end position="47"/>
    </location>
</feature>
<dbReference type="Proteomes" id="UP000001951">
    <property type="component" value="Chromosome"/>
</dbReference>
<dbReference type="InterPro" id="IPR003439">
    <property type="entry name" value="ABC_transporter-like_ATP-bd"/>
</dbReference>
<dbReference type="Gene3D" id="3.40.50.300">
    <property type="entry name" value="P-loop containing nucleotide triphosphate hydrolases"/>
    <property type="match status" value="1"/>
</dbReference>
<reference evidence="3 4" key="1">
    <citation type="journal article" date="2006" name="PLoS Genet.">
        <title>Genome sequence of Rickettsia bellii illuminates the role of amoebae in gene exchanges between intracellular pathogens.</title>
        <authorList>
            <person name="Ogata H."/>
            <person name="La Scola B."/>
            <person name="Audic S."/>
            <person name="Renesto P."/>
            <person name="Blanc G."/>
            <person name="Robert C."/>
            <person name="Fournier P.-E."/>
            <person name="Claverie J.-M."/>
            <person name="Raoult D."/>
        </authorList>
    </citation>
    <scope>NUCLEOTIDE SEQUENCE [LARGE SCALE GENOMIC DNA]</scope>
    <source>
        <strain evidence="3 4">RML369-C</strain>
    </source>
</reference>
<sequence>MNDFLFRKNEEVNNKVSQLSGGEKARLSLAKIAASLPKLLVLDEITNNLDLETKEHIIQILKSYPGVMLVISHDIDFLKAIEIKDFFRI</sequence>
<dbReference type="InterPro" id="IPR027417">
    <property type="entry name" value="P-loop_NTPase"/>
</dbReference>
<dbReference type="PANTHER" id="PTHR19211">
    <property type="entry name" value="ATP-BINDING TRANSPORT PROTEIN-RELATED"/>
    <property type="match status" value="1"/>
</dbReference>
<evidence type="ECO:0000313" key="3">
    <source>
        <dbReference type="EMBL" id="ABE04467.1"/>
    </source>
</evidence>
<proteinExistence type="predicted"/>
<dbReference type="eggNOG" id="COG0488">
    <property type="taxonomic scope" value="Bacteria"/>
</dbReference>
<dbReference type="AlphaFoldDB" id="Q1RJJ7"/>
<dbReference type="Pfam" id="PF00005">
    <property type="entry name" value="ABC_tran"/>
    <property type="match status" value="1"/>
</dbReference>
<dbReference type="PANTHER" id="PTHR19211:SF14">
    <property type="entry name" value="ATP-BINDING CASSETTE SUB-FAMILY F MEMBER 1"/>
    <property type="match status" value="1"/>
</dbReference>
<evidence type="ECO:0000313" key="4">
    <source>
        <dbReference type="Proteomes" id="UP000001951"/>
    </source>
</evidence>
<name>Q1RJJ7_RICBR</name>
<organism evidence="3 4">
    <name type="scientific">Rickettsia bellii (strain RML369-C)</name>
    <dbReference type="NCBI Taxonomy" id="336407"/>
    <lineage>
        <taxon>Bacteria</taxon>
        <taxon>Pseudomonadati</taxon>
        <taxon>Pseudomonadota</taxon>
        <taxon>Alphaproteobacteria</taxon>
        <taxon>Rickettsiales</taxon>
        <taxon>Rickettsiaceae</taxon>
        <taxon>Rickettsieae</taxon>
        <taxon>Rickettsia</taxon>
        <taxon>belli group</taxon>
    </lineage>
</organism>
<dbReference type="HOGENOM" id="CLU_2652130_0_0_5"/>
<dbReference type="SUPFAM" id="SSF52540">
    <property type="entry name" value="P-loop containing nucleoside triphosphate hydrolases"/>
    <property type="match status" value="1"/>
</dbReference>
<evidence type="ECO:0000259" key="2">
    <source>
        <dbReference type="Pfam" id="PF00005"/>
    </source>
</evidence>
<dbReference type="KEGG" id="rbe:RBE_0386"/>
<keyword evidence="1" id="KW-0677">Repeat</keyword>
<dbReference type="EMBL" id="CP000087">
    <property type="protein sequence ID" value="ABE04467.1"/>
    <property type="molecule type" value="Genomic_DNA"/>
</dbReference>
<dbReference type="GO" id="GO:0005524">
    <property type="term" value="F:ATP binding"/>
    <property type="evidence" value="ECO:0007669"/>
    <property type="project" value="UniProtKB-KW"/>
</dbReference>
<keyword evidence="3" id="KW-0547">Nucleotide-binding</keyword>
<accession>Q1RJJ7</accession>
<dbReference type="InterPro" id="IPR050611">
    <property type="entry name" value="ABCF"/>
</dbReference>
<keyword evidence="3" id="KW-0067">ATP-binding</keyword>
<protein>
    <submittedName>
        <fullName evidence="3">ABC transporter ATP-binding protein</fullName>
    </submittedName>
</protein>
<dbReference type="GO" id="GO:0016887">
    <property type="term" value="F:ATP hydrolysis activity"/>
    <property type="evidence" value="ECO:0007669"/>
    <property type="project" value="InterPro"/>
</dbReference>
<gene>
    <name evidence="3" type="ordered locus">RBE_0386</name>
</gene>
<evidence type="ECO:0000256" key="1">
    <source>
        <dbReference type="ARBA" id="ARBA00022737"/>
    </source>
</evidence>